<gene>
    <name evidence="8" type="ORF">RND81_09G140600</name>
</gene>
<feature type="compositionally biased region" description="Low complexity" evidence="5">
    <location>
        <begin position="732"/>
        <end position="759"/>
    </location>
</feature>
<reference evidence="8 9" key="1">
    <citation type="submission" date="2024-03" db="EMBL/GenBank/DDBJ databases">
        <title>WGS assembly of Saponaria officinalis var. Norfolk2.</title>
        <authorList>
            <person name="Jenkins J."/>
            <person name="Shu S."/>
            <person name="Grimwood J."/>
            <person name="Barry K."/>
            <person name="Goodstein D."/>
            <person name="Schmutz J."/>
            <person name="Leebens-Mack J."/>
            <person name="Osbourn A."/>
        </authorList>
    </citation>
    <scope>NUCLEOTIDE SEQUENCE [LARGE SCALE GENOMIC DNA]</scope>
    <source>
        <strain evidence="9">cv. Norfolk2</strain>
        <strain evidence="8">JIC</strain>
        <tissue evidence="8">Leaf</tissue>
    </source>
</reference>
<dbReference type="EMBL" id="JBDFQZ010000009">
    <property type="protein sequence ID" value="KAK9690608.1"/>
    <property type="molecule type" value="Genomic_DNA"/>
</dbReference>
<evidence type="ECO:0000313" key="8">
    <source>
        <dbReference type="EMBL" id="KAK9690609.1"/>
    </source>
</evidence>
<dbReference type="Pfam" id="PF00564">
    <property type="entry name" value="PB1"/>
    <property type="match status" value="1"/>
</dbReference>
<dbReference type="InterPro" id="IPR055081">
    <property type="entry name" value="NLP1-9_GAF"/>
</dbReference>
<feature type="compositionally biased region" description="Polar residues" evidence="5">
    <location>
        <begin position="698"/>
        <end position="731"/>
    </location>
</feature>
<dbReference type="EMBL" id="JBDFQZ010000009">
    <property type="protein sequence ID" value="KAK9690609.1"/>
    <property type="molecule type" value="Genomic_DNA"/>
</dbReference>
<feature type="compositionally biased region" description="Basic and acidic residues" evidence="5">
    <location>
        <begin position="776"/>
        <end position="790"/>
    </location>
</feature>
<feature type="region of interest" description="Disordered" evidence="5">
    <location>
        <begin position="698"/>
        <end position="828"/>
    </location>
</feature>
<comment type="caution">
    <text evidence="8">The sequence shown here is derived from an EMBL/GenBank/DDBJ whole genome shotgun (WGS) entry which is preliminary data.</text>
</comment>
<evidence type="ECO:0000259" key="7">
    <source>
        <dbReference type="PROSITE" id="PS51745"/>
    </source>
</evidence>
<dbReference type="GO" id="GO:0003700">
    <property type="term" value="F:DNA-binding transcription factor activity"/>
    <property type="evidence" value="ECO:0007669"/>
    <property type="project" value="InterPro"/>
</dbReference>
<feature type="compositionally biased region" description="Polar residues" evidence="5">
    <location>
        <begin position="763"/>
        <end position="775"/>
    </location>
</feature>
<dbReference type="InterPro" id="IPR034891">
    <property type="entry name" value="PB1_NLP"/>
</dbReference>
<dbReference type="Proteomes" id="UP001443914">
    <property type="component" value="Unassembled WGS sequence"/>
</dbReference>
<dbReference type="SMART" id="SM00666">
    <property type="entry name" value="PB1"/>
    <property type="match status" value="1"/>
</dbReference>
<feature type="region of interest" description="Disordered" evidence="5">
    <location>
        <begin position="521"/>
        <end position="556"/>
    </location>
</feature>
<dbReference type="CDD" id="cd06407">
    <property type="entry name" value="PB1_NLP"/>
    <property type="match status" value="1"/>
</dbReference>
<dbReference type="AlphaFoldDB" id="A0AAW1IKH7"/>
<dbReference type="Gene3D" id="3.10.20.90">
    <property type="entry name" value="Phosphatidylinositol 3-kinase Catalytic Subunit, Chain A, domain 1"/>
    <property type="match status" value="1"/>
</dbReference>
<feature type="domain" description="PB1" evidence="7">
    <location>
        <begin position="833"/>
        <end position="916"/>
    </location>
</feature>
<dbReference type="InterPro" id="IPR053793">
    <property type="entry name" value="PB1-like"/>
</dbReference>
<dbReference type="SUPFAM" id="SSF54277">
    <property type="entry name" value="CAD &amp; PB1 domains"/>
    <property type="match status" value="1"/>
</dbReference>
<evidence type="ECO:0000256" key="2">
    <source>
        <dbReference type="ARBA" id="ARBA00023125"/>
    </source>
</evidence>
<keyword evidence="2" id="KW-0238">DNA-binding</keyword>
<evidence type="ECO:0000256" key="1">
    <source>
        <dbReference type="ARBA" id="ARBA00023015"/>
    </source>
</evidence>
<accession>A0AAW1IKH7</accession>
<evidence type="ECO:0000256" key="4">
    <source>
        <dbReference type="ARBA" id="ARBA00023242"/>
    </source>
</evidence>
<dbReference type="PANTHER" id="PTHR32002">
    <property type="entry name" value="PROTEIN NLP8"/>
    <property type="match status" value="1"/>
</dbReference>
<name>A0AAW1IKH7_SAPOF</name>
<feature type="domain" description="RWP-RK" evidence="6">
    <location>
        <begin position="599"/>
        <end position="684"/>
    </location>
</feature>
<evidence type="ECO:0000313" key="9">
    <source>
        <dbReference type="Proteomes" id="UP001443914"/>
    </source>
</evidence>
<dbReference type="PANTHER" id="PTHR32002:SF46">
    <property type="entry name" value="PROTEIN NLP2"/>
    <property type="match status" value="1"/>
</dbReference>
<feature type="compositionally biased region" description="Basic and acidic residues" evidence="5">
    <location>
        <begin position="521"/>
        <end position="534"/>
    </location>
</feature>
<dbReference type="InterPro" id="IPR045012">
    <property type="entry name" value="NLP"/>
</dbReference>
<evidence type="ECO:0000256" key="5">
    <source>
        <dbReference type="SAM" id="MobiDB-lite"/>
    </source>
</evidence>
<organism evidence="8 9">
    <name type="scientific">Saponaria officinalis</name>
    <name type="common">Common soapwort</name>
    <name type="synonym">Lychnis saponaria</name>
    <dbReference type="NCBI Taxonomy" id="3572"/>
    <lineage>
        <taxon>Eukaryota</taxon>
        <taxon>Viridiplantae</taxon>
        <taxon>Streptophyta</taxon>
        <taxon>Embryophyta</taxon>
        <taxon>Tracheophyta</taxon>
        <taxon>Spermatophyta</taxon>
        <taxon>Magnoliopsida</taxon>
        <taxon>eudicotyledons</taxon>
        <taxon>Gunneridae</taxon>
        <taxon>Pentapetalae</taxon>
        <taxon>Caryophyllales</taxon>
        <taxon>Caryophyllaceae</taxon>
        <taxon>Caryophylleae</taxon>
        <taxon>Saponaria</taxon>
    </lineage>
</organism>
<protein>
    <submittedName>
        <fullName evidence="8">Uncharacterized protein</fullName>
    </submittedName>
</protein>
<dbReference type="InterPro" id="IPR003035">
    <property type="entry name" value="RWP-RK_dom"/>
</dbReference>
<feature type="compositionally biased region" description="Polar residues" evidence="5">
    <location>
        <begin position="803"/>
        <end position="814"/>
    </location>
</feature>
<feature type="compositionally biased region" description="Polar residues" evidence="5">
    <location>
        <begin position="535"/>
        <end position="546"/>
    </location>
</feature>
<dbReference type="GO" id="GO:0003677">
    <property type="term" value="F:DNA binding"/>
    <property type="evidence" value="ECO:0007669"/>
    <property type="project" value="UniProtKB-KW"/>
</dbReference>
<feature type="region of interest" description="Disordered" evidence="5">
    <location>
        <begin position="583"/>
        <end position="605"/>
    </location>
</feature>
<keyword evidence="3" id="KW-0804">Transcription</keyword>
<keyword evidence="4" id="KW-0539">Nucleus</keyword>
<keyword evidence="1" id="KW-0805">Transcription regulation</keyword>
<sequence length="929" mass="104087">MEEGGFTPPSPPMYGDMDYDFVDRLLEDVECWSPTVDGSVFLLPGPSISESFSHGLPILDEAASILTSDEQSCNSYHDETERWSLYNPSQISPKEEHATDSQATDSQSWDQKAIIPAAETSNQKLGFCWESDELNRILWYKPRVDSRFLTTVKDRLMSAISHLKEMNRNRDVLIQIWVPVKKGLQSFLTTAQQPHFFQPTSRRLFHYRDVSEQYEFLADEDTKQALGLPGRVFLNRVPEWTPDVRFFRQEEYPRVKFAHQYDVRGSMALPVFENGSDDCLGVVEIIMTTEKFNYRPELESVCKALETVHLRSSETLNSSQKQAEKGSYDAVSPEILNVLRTVSESHDLPLAQTWASCRQQGKGRCWHSDKNPPCVSTIDSACYVRDQQVLDFHKACSEHHLSRGQGGIVGKAFETNQPCFATDVTQFSKTDYPLAHHAKMFGLRGAVAIKLRSIYHKMYDCVLEFYLPTDLQETAHSFHGRIWQSISTVIQQTCRSFELIMVEDIKLQKTFSASQTAEDQKIQEGLASEKRHQETSSWFSHITNPQKRSKTEEPGKDLKLSVNWTANEPDLQLGSVNSGNIKQDSMSEGVPGVSSGGRAPLGLRKAGNPRINVQKTMSLQVLRQYFAGSLKDAAKSIGVCPTTLKRICRQHGIARWPSRKIKKVGHSLKKLQQVINSVQGAEGSIQLSSFYTNFPELNSQDTQLRGNDVPTENLNDQSKQHRSSQAEGSVFSSGATTSNSASTSSSHTSTSGNGSPSGAKISSFITTNASGSKDTSSTKDIDGSLKRVRSEAGLQVSAKKEQCQIQERSQSNEAQAVRPPFESTRWPSRDTGIFKAKATFGEERVRFTILPNMGFRDLQQEMAKRFDLADWSKIGIKYLDDDKEWVLLTCDADLEECIDIQRSSGTHTIKLALSHITSSSNPIVNSAYP</sequence>
<evidence type="ECO:0000259" key="6">
    <source>
        <dbReference type="PROSITE" id="PS51519"/>
    </source>
</evidence>
<dbReference type="Pfam" id="PF22922">
    <property type="entry name" value="GAF_NLP"/>
    <property type="match status" value="2"/>
</dbReference>
<dbReference type="PROSITE" id="PS51745">
    <property type="entry name" value="PB1"/>
    <property type="match status" value="1"/>
</dbReference>
<dbReference type="Pfam" id="PF02042">
    <property type="entry name" value="RWP-RK"/>
    <property type="match status" value="1"/>
</dbReference>
<keyword evidence="9" id="KW-1185">Reference proteome</keyword>
<dbReference type="InterPro" id="IPR000270">
    <property type="entry name" value="PB1_dom"/>
</dbReference>
<evidence type="ECO:0000256" key="3">
    <source>
        <dbReference type="ARBA" id="ARBA00023163"/>
    </source>
</evidence>
<dbReference type="PROSITE" id="PS51519">
    <property type="entry name" value="RWP_RK"/>
    <property type="match status" value="1"/>
</dbReference>
<proteinExistence type="predicted"/>